<name>A0ABQ4NDN9_9BACL</name>
<feature type="domain" description="Copper amine oxidase-like N-terminal" evidence="2">
    <location>
        <begin position="58"/>
        <end position="154"/>
    </location>
</feature>
<dbReference type="Proteomes" id="UP000680304">
    <property type="component" value="Unassembled WGS sequence"/>
</dbReference>
<dbReference type="RefSeq" id="WP_213530885.1">
    <property type="nucleotide sequence ID" value="NZ_BOVJ01000174.1"/>
</dbReference>
<keyword evidence="1" id="KW-0732">Signal</keyword>
<evidence type="ECO:0000313" key="3">
    <source>
        <dbReference type="EMBL" id="GIQ66338.1"/>
    </source>
</evidence>
<sequence length="374" mass="40050">MLNKTSCCILVIALLLGLAFPAAGQTSADAEKCGQATAVFRLGSTVVRTEDGTNRAPIAPALLKGNLMVPVTSLAEALGGEAKWNPKTRTVSLTLRGKTLLMKIGSNKPALSGSQLKLPAPVTAVKGNTLVPLRAVAAAFDADTAVNDDKRSVTVRLPSCTETVKVSYTFANSKEGWSGGFADLPVKYSQHTYRLDFKWSAIPLREGAQKYGLQISGMNRSDDLFMYISRKIGKAEGLRPHTTYKVHLSFDLATNESKGLIRAGGSPGESVYVKAGVVNVKPEALEKDNDGTPYYRMNIDHGNQSKSGKDMKVLGNIVKESTAEGYALKSFHGSFTARTDGTGALYLIIGTDSGYEGMTSLYYTNIKASFTKVE</sequence>
<comment type="caution">
    <text evidence="3">The sequence shown here is derived from an EMBL/GenBank/DDBJ whole genome shotgun (WGS) entry which is preliminary data.</text>
</comment>
<feature type="chain" id="PRO_5045480983" description="Copper amine oxidase-like N-terminal domain-containing protein" evidence="1">
    <location>
        <begin position="25"/>
        <end position="374"/>
    </location>
</feature>
<feature type="signal peptide" evidence="1">
    <location>
        <begin position="1"/>
        <end position="24"/>
    </location>
</feature>
<dbReference type="Pfam" id="PF07833">
    <property type="entry name" value="Cu_amine_oxidN1"/>
    <property type="match status" value="1"/>
</dbReference>
<dbReference type="EMBL" id="BOVJ01000174">
    <property type="protein sequence ID" value="GIQ66338.1"/>
    <property type="molecule type" value="Genomic_DNA"/>
</dbReference>
<evidence type="ECO:0000256" key="1">
    <source>
        <dbReference type="SAM" id="SignalP"/>
    </source>
</evidence>
<evidence type="ECO:0000313" key="4">
    <source>
        <dbReference type="Proteomes" id="UP000680304"/>
    </source>
</evidence>
<gene>
    <name evidence="3" type="ORF">PACILC2_49060</name>
</gene>
<dbReference type="Gene3D" id="3.30.457.10">
    <property type="entry name" value="Copper amine oxidase-like, N-terminal domain"/>
    <property type="match status" value="1"/>
</dbReference>
<evidence type="ECO:0000259" key="2">
    <source>
        <dbReference type="Pfam" id="PF07833"/>
    </source>
</evidence>
<reference evidence="3 4" key="1">
    <citation type="submission" date="2021-04" db="EMBL/GenBank/DDBJ databases">
        <title>Draft genome sequence of Paenibacillus cisolokensis, LC2-13A.</title>
        <authorList>
            <person name="Uke A."/>
            <person name="Chhe C."/>
            <person name="Baramee S."/>
            <person name="Kosugi A."/>
        </authorList>
    </citation>
    <scope>NUCLEOTIDE SEQUENCE [LARGE SCALE GENOMIC DNA]</scope>
    <source>
        <strain evidence="3 4">LC2-13A</strain>
    </source>
</reference>
<protein>
    <recommendedName>
        <fullName evidence="2">Copper amine oxidase-like N-terminal domain-containing protein</fullName>
    </recommendedName>
</protein>
<dbReference type="InterPro" id="IPR036582">
    <property type="entry name" value="Mao_N_sf"/>
</dbReference>
<dbReference type="InterPro" id="IPR012854">
    <property type="entry name" value="Cu_amine_oxidase-like_N"/>
</dbReference>
<keyword evidence="4" id="KW-1185">Reference proteome</keyword>
<accession>A0ABQ4NDN9</accession>
<organism evidence="3 4">
    <name type="scientific">Paenibacillus cisolokensis</name>
    <dbReference type="NCBI Taxonomy" id="1658519"/>
    <lineage>
        <taxon>Bacteria</taxon>
        <taxon>Bacillati</taxon>
        <taxon>Bacillota</taxon>
        <taxon>Bacilli</taxon>
        <taxon>Bacillales</taxon>
        <taxon>Paenibacillaceae</taxon>
        <taxon>Paenibacillus</taxon>
    </lineage>
</organism>
<proteinExistence type="predicted"/>
<dbReference type="SUPFAM" id="SSF55383">
    <property type="entry name" value="Copper amine oxidase, domain N"/>
    <property type="match status" value="1"/>
</dbReference>